<dbReference type="GO" id="GO:0020037">
    <property type="term" value="F:heme binding"/>
    <property type="evidence" value="ECO:0007669"/>
    <property type="project" value="InterPro"/>
</dbReference>
<comment type="caution">
    <text evidence="10">The sequence shown here is derived from an EMBL/GenBank/DDBJ whole genome shotgun (WGS) entry which is preliminary data.</text>
</comment>
<evidence type="ECO:0000256" key="2">
    <source>
        <dbReference type="ARBA" id="ARBA00010617"/>
    </source>
</evidence>
<dbReference type="InterPro" id="IPR017972">
    <property type="entry name" value="Cyt_P450_CS"/>
</dbReference>
<keyword evidence="11" id="KW-1185">Reference proteome</keyword>
<dbReference type="EMBL" id="JAVRRD010000025">
    <property type="protein sequence ID" value="KAK5047595.1"/>
    <property type="molecule type" value="Genomic_DNA"/>
</dbReference>
<dbReference type="GO" id="GO:0004497">
    <property type="term" value="F:monooxygenase activity"/>
    <property type="evidence" value="ECO:0007669"/>
    <property type="project" value="UniProtKB-KW"/>
</dbReference>
<keyword evidence="4 8" id="KW-0479">Metal-binding</keyword>
<dbReference type="InterPro" id="IPR036396">
    <property type="entry name" value="Cyt_P450_sf"/>
</dbReference>
<keyword evidence="6 8" id="KW-0408">Iron</keyword>
<dbReference type="GeneID" id="89974863"/>
<protein>
    <recommendedName>
        <fullName evidence="12">Cytochrome P450</fullName>
    </recommendedName>
</protein>
<proteinExistence type="inferred from homology"/>
<evidence type="ECO:0000256" key="8">
    <source>
        <dbReference type="PIRSR" id="PIRSR602401-1"/>
    </source>
</evidence>
<dbReference type="RefSeq" id="XP_064703139.1">
    <property type="nucleotide sequence ID" value="XM_064850252.1"/>
</dbReference>
<dbReference type="PROSITE" id="PS00086">
    <property type="entry name" value="CYTOCHROME_P450"/>
    <property type="match status" value="1"/>
</dbReference>
<evidence type="ECO:0000256" key="6">
    <source>
        <dbReference type="ARBA" id="ARBA00023004"/>
    </source>
</evidence>
<dbReference type="PANTHER" id="PTHR24287">
    <property type="entry name" value="P450, PUTATIVE (EUROFUNG)-RELATED"/>
    <property type="match status" value="1"/>
</dbReference>
<dbReference type="CDD" id="cd11063">
    <property type="entry name" value="CYP52"/>
    <property type="match status" value="1"/>
</dbReference>
<dbReference type="InterPro" id="IPR002401">
    <property type="entry name" value="Cyt_P450_E_grp-I"/>
</dbReference>
<evidence type="ECO:0000256" key="9">
    <source>
        <dbReference type="RuleBase" id="RU000461"/>
    </source>
</evidence>
<dbReference type="InterPro" id="IPR001128">
    <property type="entry name" value="Cyt_P450"/>
</dbReference>
<name>A0AAV9N4L7_9EURO</name>
<dbReference type="GO" id="GO:0005506">
    <property type="term" value="F:iron ion binding"/>
    <property type="evidence" value="ECO:0007669"/>
    <property type="project" value="InterPro"/>
</dbReference>
<dbReference type="PANTHER" id="PTHR24287:SF1">
    <property type="entry name" value="P450, PUTATIVE (EUROFUNG)-RELATED"/>
    <property type="match status" value="1"/>
</dbReference>
<reference evidence="10 11" key="1">
    <citation type="submission" date="2023-08" db="EMBL/GenBank/DDBJ databases">
        <title>Black Yeasts Isolated from many extreme environments.</title>
        <authorList>
            <person name="Coleine C."/>
            <person name="Stajich J.E."/>
            <person name="Selbmann L."/>
        </authorList>
    </citation>
    <scope>NUCLEOTIDE SEQUENCE [LARGE SCALE GENOMIC DNA]</scope>
    <source>
        <strain evidence="10 11">CCFEE 5792</strain>
    </source>
</reference>
<keyword evidence="5 9" id="KW-0560">Oxidoreductase</keyword>
<gene>
    <name evidence="10" type="ORF">LTR84_006692</name>
</gene>
<evidence type="ECO:0000256" key="5">
    <source>
        <dbReference type="ARBA" id="ARBA00023002"/>
    </source>
</evidence>
<accession>A0AAV9N4L7</accession>
<evidence type="ECO:0000256" key="4">
    <source>
        <dbReference type="ARBA" id="ARBA00022723"/>
    </source>
</evidence>
<comment type="cofactor">
    <cofactor evidence="1 8">
        <name>heme</name>
        <dbReference type="ChEBI" id="CHEBI:30413"/>
    </cofactor>
</comment>
<dbReference type="AlphaFoldDB" id="A0AAV9N4L7"/>
<comment type="similarity">
    <text evidence="2 9">Belongs to the cytochrome P450 family.</text>
</comment>
<evidence type="ECO:0000313" key="10">
    <source>
        <dbReference type="EMBL" id="KAK5047595.1"/>
    </source>
</evidence>
<evidence type="ECO:0008006" key="12">
    <source>
        <dbReference type="Google" id="ProtNLM"/>
    </source>
</evidence>
<evidence type="ECO:0000256" key="7">
    <source>
        <dbReference type="ARBA" id="ARBA00023033"/>
    </source>
</evidence>
<dbReference type="PRINTS" id="PR00385">
    <property type="entry name" value="P450"/>
</dbReference>
<evidence type="ECO:0000313" key="11">
    <source>
        <dbReference type="Proteomes" id="UP001358417"/>
    </source>
</evidence>
<feature type="binding site" description="axial binding residue" evidence="8">
    <location>
        <position position="472"/>
    </location>
    <ligand>
        <name>heme</name>
        <dbReference type="ChEBI" id="CHEBI:30413"/>
    </ligand>
    <ligandPart>
        <name>Fe</name>
        <dbReference type="ChEBI" id="CHEBI:18248"/>
    </ligandPart>
</feature>
<keyword evidence="7 9" id="KW-0503">Monooxygenase</keyword>
<dbReference type="Pfam" id="PF00067">
    <property type="entry name" value="p450"/>
    <property type="match status" value="1"/>
</dbReference>
<dbReference type="GO" id="GO:0016705">
    <property type="term" value="F:oxidoreductase activity, acting on paired donors, with incorporation or reduction of molecular oxygen"/>
    <property type="evidence" value="ECO:0007669"/>
    <property type="project" value="InterPro"/>
</dbReference>
<keyword evidence="3 8" id="KW-0349">Heme</keyword>
<dbReference type="PRINTS" id="PR00463">
    <property type="entry name" value="EP450I"/>
</dbReference>
<evidence type="ECO:0000256" key="1">
    <source>
        <dbReference type="ARBA" id="ARBA00001971"/>
    </source>
</evidence>
<sequence>MKTTIIVLIAIVIAFAYKLVLARKLRHHNARESMLRGCQRPPSVPTIGLFGTGTLRQSIKATKEEWGPIWMHETLNSMGKHVHTVKAGIFDYELLVTRDAENAKAMFAAQSQDFDIGPHREKCFKSLLGSGVMTNRQQKWKHSRALIRPQFARHNVADIGLFERHFQILLEKIRVSDEDGWTSKLDLAPLFSNFTLDISTEFLFGQSVYSQSPDRRAYTKLEWDPRGPDIAQFGYHLDEAKRIIDRRGALAKYGWLVYDRSFPSHCKAVQDVVDHFVAEKVKETISVGEDAGVGFSGDQKFVLLNELIRETKNPLELRSELLNVLHASRDTTASLLGWIFYFLSRHQAIFEKTRAEILHNISDDPMSDVTFDKLWTCQYLQAVINETIRFVSIVPMNERVAIRDTTLPRGGGADGKSPVFVPKDTQVLIPTYSMQHREDIWGPDVDEYKPSRWQGRKFGWDFIPFGGGSRQCIGQQFARTKVMFTVTRMLQIFDVIENMEGPGPIKMHHTIENKSGTGVQVRLRRRLYSSSNQASGMFHDYGLGVERSEELL</sequence>
<organism evidence="10 11">
    <name type="scientific">Exophiala bonariae</name>
    <dbReference type="NCBI Taxonomy" id="1690606"/>
    <lineage>
        <taxon>Eukaryota</taxon>
        <taxon>Fungi</taxon>
        <taxon>Dikarya</taxon>
        <taxon>Ascomycota</taxon>
        <taxon>Pezizomycotina</taxon>
        <taxon>Eurotiomycetes</taxon>
        <taxon>Chaetothyriomycetidae</taxon>
        <taxon>Chaetothyriales</taxon>
        <taxon>Herpotrichiellaceae</taxon>
        <taxon>Exophiala</taxon>
    </lineage>
</organism>
<dbReference type="Proteomes" id="UP001358417">
    <property type="component" value="Unassembled WGS sequence"/>
</dbReference>
<evidence type="ECO:0000256" key="3">
    <source>
        <dbReference type="ARBA" id="ARBA00022617"/>
    </source>
</evidence>
<dbReference type="SUPFAM" id="SSF48264">
    <property type="entry name" value="Cytochrome P450"/>
    <property type="match status" value="1"/>
</dbReference>
<dbReference type="Gene3D" id="1.10.630.10">
    <property type="entry name" value="Cytochrome P450"/>
    <property type="match status" value="1"/>
</dbReference>
<dbReference type="InterPro" id="IPR047146">
    <property type="entry name" value="Cyt_P450_E_CYP52_fungi"/>
</dbReference>